<organism evidence="12 13">
    <name type="scientific">Ostreobium quekettii</name>
    <dbReference type="NCBI Taxonomy" id="121088"/>
    <lineage>
        <taxon>Eukaryota</taxon>
        <taxon>Viridiplantae</taxon>
        <taxon>Chlorophyta</taxon>
        <taxon>core chlorophytes</taxon>
        <taxon>Ulvophyceae</taxon>
        <taxon>TCBD clade</taxon>
        <taxon>Bryopsidales</taxon>
        <taxon>Ostreobineae</taxon>
        <taxon>Ostreobiaceae</taxon>
        <taxon>Ostreobium</taxon>
    </lineage>
</organism>
<dbReference type="CDD" id="cd02961">
    <property type="entry name" value="PDI_a_family"/>
    <property type="match status" value="1"/>
</dbReference>
<reference evidence="12" key="1">
    <citation type="submission" date="2020-12" db="EMBL/GenBank/DDBJ databases">
        <authorList>
            <person name="Iha C."/>
        </authorList>
    </citation>
    <scope>NUCLEOTIDE SEQUENCE</scope>
</reference>
<keyword evidence="9" id="KW-0472">Membrane</keyword>
<protein>
    <recommendedName>
        <fullName evidence="11">Thioredoxin domain-containing protein</fullName>
    </recommendedName>
</protein>
<evidence type="ECO:0000256" key="7">
    <source>
        <dbReference type="ARBA" id="ARBA00023157"/>
    </source>
</evidence>
<keyword evidence="3 10" id="KW-0732">Signal</keyword>
<proteinExistence type="predicted"/>
<keyword evidence="9" id="KW-0812">Transmembrane</keyword>
<keyword evidence="13" id="KW-1185">Reference proteome</keyword>
<keyword evidence="6 9" id="KW-1133">Transmembrane helix</keyword>
<evidence type="ECO:0000256" key="2">
    <source>
        <dbReference type="ARBA" id="ARBA00022448"/>
    </source>
</evidence>
<dbReference type="InterPro" id="IPR013766">
    <property type="entry name" value="Thioredoxin_domain"/>
</dbReference>
<dbReference type="OrthoDB" id="74910at2759"/>
<keyword evidence="7" id="KW-1015">Disulfide bond</keyword>
<dbReference type="Proteomes" id="UP000708148">
    <property type="component" value="Unassembled WGS sequence"/>
</dbReference>
<evidence type="ECO:0000256" key="3">
    <source>
        <dbReference type="ARBA" id="ARBA00022729"/>
    </source>
</evidence>
<evidence type="ECO:0000259" key="11">
    <source>
        <dbReference type="PROSITE" id="PS51352"/>
    </source>
</evidence>
<feature type="chain" id="PRO_5035919614" description="Thioredoxin domain-containing protein" evidence="10">
    <location>
        <begin position="39"/>
        <end position="237"/>
    </location>
</feature>
<dbReference type="InterPro" id="IPR036249">
    <property type="entry name" value="Thioredoxin-like_sf"/>
</dbReference>
<dbReference type="InterPro" id="IPR052454">
    <property type="entry name" value="TMX_domain-containing"/>
</dbReference>
<evidence type="ECO:0000256" key="5">
    <source>
        <dbReference type="ARBA" id="ARBA00022982"/>
    </source>
</evidence>
<evidence type="ECO:0000313" key="13">
    <source>
        <dbReference type="Proteomes" id="UP000708148"/>
    </source>
</evidence>
<dbReference type="PANTHER" id="PTHR46107">
    <property type="entry name" value="DUMPY: SHORTER THAN WILD-TYPE"/>
    <property type="match status" value="1"/>
</dbReference>
<evidence type="ECO:0000256" key="1">
    <source>
        <dbReference type="ARBA" id="ARBA00004389"/>
    </source>
</evidence>
<evidence type="ECO:0000256" key="6">
    <source>
        <dbReference type="ARBA" id="ARBA00022989"/>
    </source>
</evidence>
<dbReference type="AlphaFoldDB" id="A0A8S1J839"/>
<dbReference type="PANTHER" id="PTHR46107:SF3">
    <property type="entry name" value="THIOREDOXIN DOMAIN-CONTAINING PROTEIN"/>
    <property type="match status" value="1"/>
</dbReference>
<dbReference type="Pfam" id="PF00085">
    <property type="entry name" value="Thioredoxin"/>
    <property type="match status" value="1"/>
</dbReference>
<evidence type="ECO:0000256" key="8">
    <source>
        <dbReference type="ARBA" id="ARBA00023284"/>
    </source>
</evidence>
<feature type="domain" description="Thioredoxin" evidence="11">
    <location>
        <begin position="35"/>
        <end position="146"/>
    </location>
</feature>
<evidence type="ECO:0000313" key="12">
    <source>
        <dbReference type="EMBL" id="CAD7702255.1"/>
    </source>
</evidence>
<gene>
    <name evidence="12" type="ORF">OSTQU699_LOCUS7612</name>
</gene>
<dbReference type="PROSITE" id="PS51352">
    <property type="entry name" value="THIOREDOXIN_2"/>
    <property type="match status" value="1"/>
</dbReference>
<keyword evidence="2" id="KW-0813">Transport</keyword>
<dbReference type="GO" id="GO:0005789">
    <property type="term" value="C:endoplasmic reticulum membrane"/>
    <property type="evidence" value="ECO:0007669"/>
    <property type="project" value="UniProtKB-SubCell"/>
</dbReference>
<name>A0A8S1J839_9CHLO</name>
<evidence type="ECO:0000256" key="9">
    <source>
        <dbReference type="SAM" id="Phobius"/>
    </source>
</evidence>
<evidence type="ECO:0000256" key="4">
    <source>
        <dbReference type="ARBA" id="ARBA00022824"/>
    </source>
</evidence>
<keyword evidence="8" id="KW-0676">Redox-active center</keyword>
<sequence>MRPEPLWTHRSSGRRRWPGACLRLLLCLACLLARGCRGRPHSDVVVLTDENFDQKTSEGTWFVEIFAPWCSHCRKIEEVWQDLATRLKKEGINVGKIDGTRENTLTSRFEIQGYPSFFHLTQGECRQYEGGRSADEFYEFATNGWKRKEPWPFYRAPNSPVGRSLGVVKRWFSSVPSRLKKGYQLLHSDMGLSELWILVIALSVPVAIGLSCICVLDYINTRHSLIPDADVARPHVD</sequence>
<keyword evidence="4" id="KW-0256">Endoplasmic reticulum</keyword>
<feature type="signal peptide" evidence="10">
    <location>
        <begin position="1"/>
        <end position="38"/>
    </location>
</feature>
<evidence type="ECO:0000256" key="10">
    <source>
        <dbReference type="SAM" id="SignalP"/>
    </source>
</evidence>
<keyword evidence="5" id="KW-0249">Electron transport</keyword>
<comment type="subcellular location">
    <subcellularLocation>
        <location evidence="1">Endoplasmic reticulum membrane</location>
        <topology evidence="1">Single-pass membrane protein</topology>
    </subcellularLocation>
</comment>
<comment type="caution">
    <text evidence="12">The sequence shown here is derived from an EMBL/GenBank/DDBJ whole genome shotgun (WGS) entry which is preliminary data.</text>
</comment>
<dbReference type="EMBL" id="CAJHUC010001756">
    <property type="protein sequence ID" value="CAD7702255.1"/>
    <property type="molecule type" value="Genomic_DNA"/>
</dbReference>
<dbReference type="Gene3D" id="3.40.30.10">
    <property type="entry name" value="Glutaredoxin"/>
    <property type="match status" value="1"/>
</dbReference>
<accession>A0A8S1J839</accession>
<feature type="transmembrane region" description="Helical" evidence="9">
    <location>
        <begin position="195"/>
        <end position="216"/>
    </location>
</feature>
<dbReference type="GO" id="GO:0015036">
    <property type="term" value="F:disulfide oxidoreductase activity"/>
    <property type="evidence" value="ECO:0007669"/>
    <property type="project" value="TreeGrafter"/>
</dbReference>
<dbReference type="SUPFAM" id="SSF52833">
    <property type="entry name" value="Thioredoxin-like"/>
    <property type="match status" value="1"/>
</dbReference>